<feature type="non-terminal residue" evidence="1">
    <location>
        <position position="1"/>
    </location>
</feature>
<accession>X1HZH4</accession>
<proteinExistence type="predicted"/>
<dbReference type="EMBL" id="BARU01023229">
    <property type="protein sequence ID" value="GAH50713.1"/>
    <property type="molecule type" value="Genomic_DNA"/>
</dbReference>
<gene>
    <name evidence="1" type="ORF">S03H2_37726</name>
</gene>
<dbReference type="AlphaFoldDB" id="X1HZH4"/>
<organism evidence="1">
    <name type="scientific">marine sediment metagenome</name>
    <dbReference type="NCBI Taxonomy" id="412755"/>
    <lineage>
        <taxon>unclassified sequences</taxon>
        <taxon>metagenomes</taxon>
        <taxon>ecological metagenomes</taxon>
    </lineage>
</organism>
<evidence type="ECO:0000313" key="1">
    <source>
        <dbReference type="EMBL" id="GAH50713.1"/>
    </source>
</evidence>
<name>X1HZH4_9ZZZZ</name>
<sequence length="85" mass="9613">STKRVFVLFLNAKTSTLWTVDEDPGPPCKWMAREGLLYFPPWLSCSQERKEATDIATQEMYPAREPVSVEQVVELLEGLDELAPG</sequence>
<reference evidence="1" key="1">
    <citation type="journal article" date="2014" name="Front. Microbiol.">
        <title>High frequency of phylogenetically diverse reductive dehalogenase-homologous genes in deep subseafloor sedimentary metagenomes.</title>
        <authorList>
            <person name="Kawai M."/>
            <person name="Futagami T."/>
            <person name="Toyoda A."/>
            <person name="Takaki Y."/>
            <person name="Nishi S."/>
            <person name="Hori S."/>
            <person name="Arai W."/>
            <person name="Tsubouchi T."/>
            <person name="Morono Y."/>
            <person name="Uchiyama I."/>
            <person name="Ito T."/>
            <person name="Fujiyama A."/>
            <person name="Inagaki F."/>
            <person name="Takami H."/>
        </authorList>
    </citation>
    <scope>NUCLEOTIDE SEQUENCE</scope>
    <source>
        <strain evidence="1">Expedition CK06-06</strain>
    </source>
</reference>
<protein>
    <submittedName>
        <fullName evidence="1">Uncharacterized protein</fullName>
    </submittedName>
</protein>
<comment type="caution">
    <text evidence="1">The sequence shown here is derived from an EMBL/GenBank/DDBJ whole genome shotgun (WGS) entry which is preliminary data.</text>
</comment>